<protein>
    <recommendedName>
        <fullName evidence="3">DUF928 domain-containing protein</fullName>
    </recommendedName>
</protein>
<evidence type="ECO:0000313" key="2">
    <source>
        <dbReference type="Proteomes" id="UP000683511"/>
    </source>
</evidence>
<proteinExistence type="predicted"/>
<dbReference type="Proteomes" id="UP000683511">
    <property type="component" value="Chromosome"/>
</dbReference>
<evidence type="ECO:0000313" key="1">
    <source>
        <dbReference type="EMBL" id="QXE21405.1"/>
    </source>
</evidence>
<gene>
    <name evidence="1" type="ORF">B6N60_00079</name>
</gene>
<organism evidence="1 2">
    <name type="scientific">Richelia sinica FACHB-800</name>
    <dbReference type="NCBI Taxonomy" id="1357546"/>
    <lineage>
        <taxon>Bacteria</taxon>
        <taxon>Bacillati</taxon>
        <taxon>Cyanobacteriota</taxon>
        <taxon>Cyanophyceae</taxon>
        <taxon>Nostocales</taxon>
        <taxon>Nostocaceae</taxon>
        <taxon>Richelia</taxon>
    </lineage>
</organism>
<dbReference type="EMBL" id="CP021056">
    <property type="protein sequence ID" value="QXE21405.1"/>
    <property type="molecule type" value="Genomic_DNA"/>
</dbReference>
<evidence type="ECO:0008006" key="3">
    <source>
        <dbReference type="Google" id="ProtNLM"/>
    </source>
</evidence>
<dbReference type="Pfam" id="PF06051">
    <property type="entry name" value="DUF928"/>
    <property type="match status" value="1"/>
</dbReference>
<name>A0A975Y2S9_9NOST</name>
<dbReference type="KEGG" id="rsin:B6N60_00079"/>
<keyword evidence="2" id="KW-1185">Reference proteome</keyword>
<accession>A0A975Y2S9</accession>
<reference evidence="1" key="1">
    <citation type="submission" date="2017-04" db="EMBL/GenBank/DDBJ databases">
        <title>Genome deletions in a multicellular cyanobacterial endosymbiont for morphological adaptation in marine diatoms.</title>
        <authorList>
            <person name="Wang Y."/>
            <person name="Gao H."/>
            <person name="Li R."/>
            <person name="Xu X."/>
        </authorList>
    </citation>
    <scope>NUCLEOTIDE SEQUENCE</scope>
    <source>
        <strain evidence="1">FACHB 800</strain>
    </source>
</reference>
<dbReference type="AlphaFoldDB" id="A0A975Y2S9"/>
<dbReference type="InterPro" id="IPR010328">
    <property type="entry name" value="DUF928"/>
</dbReference>
<sequence length="255" mass="28722">MNRTKSIFQQYSLVFSVSLVVAGLTSYPISVLAEFTNSNINSNFYLANLTRKPKLDFSGTGRPNRQTDAASRGNCDGIERKELTALVPKTATWALTVSEYPTFWVYVPNYPRNIKYVELVLQDEAAQKTLDRTQYTIQSTPGIVGVTLPSKPQNALQQDKVYNWYFRLVCNGGQSFDVGGSIKRVSLGSAITNDYQSYLDNRIWYNALTNLAERRRQNPQDPTLKQEWVDLLEAEGIGLERLGQESNFGTVIPQS</sequence>
<dbReference type="RefSeq" id="WP_190604907.1">
    <property type="nucleotide sequence ID" value="NZ_CP021056.1"/>
</dbReference>